<dbReference type="RefSeq" id="WP_089201028.1">
    <property type="nucleotide sequence ID" value="NZ_NHRJ02000012.1"/>
</dbReference>
<dbReference type="AlphaFoldDB" id="A0A2W1N7S4"/>
<dbReference type="PANTHER" id="PTHR43760:SF1">
    <property type="entry name" value="ENDORIBONUCLEASE L-PSP_CHORISMATE MUTASE-LIKE DOMAIN-CONTAINING PROTEIN"/>
    <property type="match status" value="1"/>
</dbReference>
<reference evidence="2" key="1">
    <citation type="submission" date="2018-06" db="EMBL/GenBank/DDBJ databases">
        <title>Paenibacillus xerothermodurans sp. nov. an extremely dry heat resistant spore forming bacterium isolated from the soil of Cape Canaveral, Florida.</title>
        <authorList>
            <person name="Seuylemezian A."/>
            <person name="Kaur N."/>
            <person name="Patil P."/>
            <person name="Patil P."/>
            <person name="Mayilraj S."/>
            <person name="Vaishampayan P."/>
        </authorList>
    </citation>
    <scope>NUCLEOTIDE SEQUENCE [LARGE SCALE GENOMIC DNA]</scope>
    <source>
        <strain evidence="2">ATCC 27380</strain>
    </source>
</reference>
<evidence type="ECO:0000313" key="2">
    <source>
        <dbReference type="EMBL" id="PZE19854.1"/>
    </source>
</evidence>
<dbReference type="CDD" id="cd02199">
    <property type="entry name" value="YjgF_YER057c_UK114_like_1"/>
    <property type="match status" value="1"/>
</dbReference>
<dbReference type="InterPro" id="IPR013813">
    <property type="entry name" value="Endoribo_LPSP/chorism_mut-like"/>
</dbReference>
<name>A0A2W1N7S4_PAEXE</name>
<dbReference type="OrthoDB" id="9806350at2"/>
<dbReference type="Proteomes" id="UP000214746">
    <property type="component" value="Unassembled WGS sequence"/>
</dbReference>
<organism evidence="2 3">
    <name type="scientific">Paenibacillus xerothermodurans</name>
    <dbReference type="NCBI Taxonomy" id="1977292"/>
    <lineage>
        <taxon>Bacteria</taxon>
        <taxon>Bacillati</taxon>
        <taxon>Bacillota</taxon>
        <taxon>Bacilli</taxon>
        <taxon>Bacillales</taxon>
        <taxon>Paenibacillaceae</taxon>
        <taxon>Paenibacillus</taxon>
    </lineage>
</organism>
<evidence type="ECO:0000313" key="3">
    <source>
        <dbReference type="Proteomes" id="UP000214746"/>
    </source>
</evidence>
<comment type="caution">
    <text evidence="2">The sequence shown here is derived from an EMBL/GenBank/DDBJ whole genome shotgun (WGS) entry which is preliminary data.</text>
</comment>
<keyword evidence="3" id="KW-1185">Reference proteome</keyword>
<accession>A0A2W1N7S4</accession>
<dbReference type="Gene3D" id="3.30.1330.40">
    <property type="entry name" value="RutC-like"/>
    <property type="match status" value="1"/>
</dbReference>
<dbReference type="PANTHER" id="PTHR43760">
    <property type="entry name" value="ENDORIBONUCLEASE-RELATED"/>
    <property type="match status" value="1"/>
</dbReference>
<dbReference type="Pfam" id="PF14588">
    <property type="entry name" value="YjgF_endoribonc"/>
    <property type="match status" value="1"/>
</dbReference>
<dbReference type="EMBL" id="NHRJ02000012">
    <property type="protein sequence ID" value="PZE19854.1"/>
    <property type="molecule type" value="Genomic_DNA"/>
</dbReference>
<proteinExistence type="predicted"/>
<dbReference type="SUPFAM" id="SSF55298">
    <property type="entry name" value="YjgF-like"/>
    <property type="match status" value="1"/>
</dbReference>
<feature type="domain" description="Endoribonuclease L-PSP/chorismate mutase-like" evidence="1">
    <location>
        <begin position="9"/>
        <end position="142"/>
    </location>
</feature>
<dbReference type="InterPro" id="IPR035959">
    <property type="entry name" value="RutC-like_sf"/>
</dbReference>
<sequence>MEAYGKAEAKLQELGIRLESAPKPSGNYVAYTMAPPLLYLSGVTPKVNGVLQYQGKVGADLTKEQGYEAARQCIVNHLGTLKGALGDLDRVKGVLKMAGFIRAADDFCELAYVLNGASDLLVQVFGEQAVHARSAVGAAALPGGAAVEVELIVRYA</sequence>
<evidence type="ECO:0000259" key="1">
    <source>
        <dbReference type="Pfam" id="PF14588"/>
    </source>
</evidence>
<protein>
    <submittedName>
        <fullName evidence="2">RidA family protein</fullName>
    </submittedName>
</protein>
<gene>
    <name evidence="2" type="ORF">CBW46_016125</name>
</gene>